<dbReference type="EMBL" id="GGEC01041585">
    <property type="protein sequence ID" value="MBX22069.1"/>
    <property type="molecule type" value="Transcribed_RNA"/>
</dbReference>
<feature type="signal peptide" evidence="1">
    <location>
        <begin position="1"/>
        <end position="23"/>
    </location>
</feature>
<dbReference type="AlphaFoldDB" id="A0A2P2LVR5"/>
<evidence type="ECO:0000256" key="1">
    <source>
        <dbReference type="SAM" id="SignalP"/>
    </source>
</evidence>
<organism evidence="2">
    <name type="scientific">Rhizophora mucronata</name>
    <name type="common">Asiatic mangrove</name>
    <dbReference type="NCBI Taxonomy" id="61149"/>
    <lineage>
        <taxon>Eukaryota</taxon>
        <taxon>Viridiplantae</taxon>
        <taxon>Streptophyta</taxon>
        <taxon>Embryophyta</taxon>
        <taxon>Tracheophyta</taxon>
        <taxon>Spermatophyta</taxon>
        <taxon>Magnoliopsida</taxon>
        <taxon>eudicotyledons</taxon>
        <taxon>Gunneridae</taxon>
        <taxon>Pentapetalae</taxon>
        <taxon>rosids</taxon>
        <taxon>fabids</taxon>
        <taxon>Malpighiales</taxon>
        <taxon>Rhizophoraceae</taxon>
        <taxon>Rhizophora</taxon>
    </lineage>
</organism>
<keyword evidence="1" id="KW-0732">Signal</keyword>
<reference evidence="2" key="1">
    <citation type="submission" date="2018-02" db="EMBL/GenBank/DDBJ databases">
        <title>Rhizophora mucronata_Transcriptome.</title>
        <authorList>
            <person name="Meera S.P."/>
            <person name="Sreeshan A."/>
            <person name="Augustine A."/>
        </authorList>
    </citation>
    <scope>NUCLEOTIDE SEQUENCE</scope>
    <source>
        <tissue evidence="2">Leaf</tissue>
    </source>
</reference>
<accession>A0A2P2LVR5</accession>
<sequence length="210" mass="22698">MASLSSSSLGFTFSSLAFSLCLAVLLPDLSFEADFFGAEDFSTFSSFFLDETFGVASLSSSACMLLDDDFLGVLFGGGLDLLATDNFLFFDFPVDSFFLDGIFELLLRFLVSSSDSFFSSLEECSGTSALDFSGVPLSFSSSTFSCHSSSSSSFPSDSSSESGKLLWSVFDASPTFLRLFAERFELFTTLLRLRLLLPFSLSANKTVVVA</sequence>
<evidence type="ECO:0000313" key="2">
    <source>
        <dbReference type="EMBL" id="MBX22069.1"/>
    </source>
</evidence>
<protein>
    <submittedName>
        <fullName evidence="2">Uncharacterized protein MANES_03G140900</fullName>
    </submittedName>
</protein>
<name>A0A2P2LVR5_RHIMU</name>
<feature type="chain" id="PRO_5015185516" evidence="1">
    <location>
        <begin position="24"/>
        <end position="210"/>
    </location>
</feature>
<proteinExistence type="predicted"/>